<feature type="transmembrane region" description="Helical" evidence="7">
    <location>
        <begin position="132"/>
        <end position="154"/>
    </location>
</feature>
<accession>A0A660L1D8</accession>
<gene>
    <name evidence="8" type="ORF">C8N24_5155</name>
</gene>
<keyword evidence="9" id="KW-1185">Reference proteome</keyword>
<dbReference type="Pfam" id="PF00950">
    <property type="entry name" value="ABC-3"/>
    <property type="match status" value="1"/>
</dbReference>
<evidence type="ECO:0000256" key="4">
    <source>
        <dbReference type="ARBA" id="ARBA00022989"/>
    </source>
</evidence>
<dbReference type="GO" id="GO:0043190">
    <property type="term" value="C:ATP-binding cassette (ABC) transporter complex"/>
    <property type="evidence" value="ECO:0007669"/>
    <property type="project" value="InterPro"/>
</dbReference>
<dbReference type="RefSeq" id="WP_121255432.1">
    <property type="nucleotide sequence ID" value="NZ_RBIL01000002.1"/>
</dbReference>
<feature type="transmembrane region" description="Helical" evidence="7">
    <location>
        <begin position="63"/>
        <end position="80"/>
    </location>
</feature>
<dbReference type="AlphaFoldDB" id="A0A660L1D8"/>
<dbReference type="SUPFAM" id="SSF81345">
    <property type="entry name" value="ABC transporter involved in vitamin B12 uptake, BtuC"/>
    <property type="match status" value="1"/>
</dbReference>
<keyword evidence="5 7" id="KW-0472">Membrane</keyword>
<dbReference type="PANTHER" id="PTHR30477:SF13">
    <property type="entry name" value="IRON TRANSPORT SYSTEM MEMBRANE PROTEIN HI_0360-RELATED"/>
    <property type="match status" value="1"/>
</dbReference>
<dbReference type="GO" id="GO:0055085">
    <property type="term" value="P:transmembrane transport"/>
    <property type="evidence" value="ECO:0007669"/>
    <property type="project" value="InterPro"/>
</dbReference>
<evidence type="ECO:0000313" key="8">
    <source>
        <dbReference type="EMBL" id="RKQ87135.1"/>
    </source>
</evidence>
<dbReference type="EMBL" id="RBIL01000002">
    <property type="protein sequence ID" value="RKQ87135.1"/>
    <property type="molecule type" value="Genomic_DNA"/>
</dbReference>
<protein>
    <submittedName>
        <fullName evidence="8">Manganese/iron transport system permease protein</fullName>
    </submittedName>
</protein>
<evidence type="ECO:0000256" key="6">
    <source>
        <dbReference type="RuleBase" id="RU003943"/>
    </source>
</evidence>
<feature type="transmembrane region" description="Helical" evidence="7">
    <location>
        <begin position="215"/>
        <end position="238"/>
    </location>
</feature>
<dbReference type="Gene3D" id="1.10.3470.10">
    <property type="entry name" value="ABC transporter involved in vitamin B12 uptake, BtuC"/>
    <property type="match status" value="1"/>
</dbReference>
<evidence type="ECO:0000256" key="3">
    <source>
        <dbReference type="ARBA" id="ARBA00022692"/>
    </source>
</evidence>
<evidence type="ECO:0000313" key="9">
    <source>
        <dbReference type="Proteomes" id="UP000278962"/>
    </source>
</evidence>
<dbReference type="PANTHER" id="PTHR30477">
    <property type="entry name" value="ABC-TRANSPORTER METAL-BINDING PROTEIN"/>
    <property type="match status" value="1"/>
</dbReference>
<comment type="subcellular location">
    <subcellularLocation>
        <location evidence="6">Cell membrane</location>
        <topology evidence="6">Multi-pass membrane protein</topology>
    </subcellularLocation>
    <subcellularLocation>
        <location evidence="1">Membrane</location>
        <topology evidence="1">Multi-pass membrane protein</topology>
    </subcellularLocation>
</comment>
<evidence type="ECO:0000256" key="1">
    <source>
        <dbReference type="ARBA" id="ARBA00004141"/>
    </source>
</evidence>
<dbReference type="GO" id="GO:0010043">
    <property type="term" value="P:response to zinc ion"/>
    <property type="evidence" value="ECO:0007669"/>
    <property type="project" value="TreeGrafter"/>
</dbReference>
<evidence type="ECO:0000256" key="7">
    <source>
        <dbReference type="SAM" id="Phobius"/>
    </source>
</evidence>
<evidence type="ECO:0000256" key="5">
    <source>
        <dbReference type="ARBA" id="ARBA00023136"/>
    </source>
</evidence>
<evidence type="ECO:0000256" key="2">
    <source>
        <dbReference type="ARBA" id="ARBA00008034"/>
    </source>
</evidence>
<feature type="transmembrane region" description="Helical" evidence="7">
    <location>
        <begin position="92"/>
        <end position="112"/>
    </location>
</feature>
<proteinExistence type="inferred from homology"/>
<dbReference type="Proteomes" id="UP000278962">
    <property type="component" value="Unassembled WGS sequence"/>
</dbReference>
<dbReference type="OrthoDB" id="1016457at2"/>
<keyword evidence="6" id="KW-0813">Transport</keyword>
<dbReference type="InterPro" id="IPR037294">
    <property type="entry name" value="ABC_BtuC-like"/>
</dbReference>
<comment type="similarity">
    <text evidence="2 6">Belongs to the ABC-3 integral membrane protein family.</text>
</comment>
<dbReference type="InterPro" id="IPR001626">
    <property type="entry name" value="ABC_TroCD"/>
</dbReference>
<name>A0A660L1D8_9ACTN</name>
<reference evidence="8 9" key="1">
    <citation type="submission" date="2018-10" db="EMBL/GenBank/DDBJ databases">
        <title>Genomic Encyclopedia of Archaeal and Bacterial Type Strains, Phase II (KMG-II): from individual species to whole genera.</title>
        <authorList>
            <person name="Goeker M."/>
        </authorList>
    </citation>
    <scope>NUCLEOTIDE SEQUENCE [LARGE SCALE GENOMIC DNA]</scope>
    <source>
        <strain evidence="8 9">DSM 14954</strain>
    </source>
</reference>
<keyword evidence="3 6" id="KW-0812">Transmembrane</keyword>
<organism evidence="8 9">
    <name type="scientific">Solirubrobacter pauli</name>
    <dbReference type="NCBI Taxonomy" id="166793"/>
    <lineage>
        <taxon>Bacteria</taxon>
        <taxon>Bacillati</taxon>
        <taxon>Actinomycetota</taxon>
        <taxon>Thermoleophilia</taxon>
        <taxon>Solirubrobacterales</taxon>
        <taxon>Solirubrobacteraceae</taxon>
        <taxon>Solirubrobacter</taxon>
    </lineage>
</organism>
<feature type="transmembrane region" description="Helical" evidence="7">
    <location>
        <begin position="245"/>
        <end position="266"/>
    </location>
</feature>
<comment type="caution">
    <text evidence="8">The sequence shown here is derived from an EMBL/GenBank/DDBJ whole genome shotgun (WGS) entry which is preliminary data.</text>
</comment>
<feature type="transmembrane region" description="Helical" evidence="7">
    <location>
        <begin position="12"/>
        <end position="33"/>
    </location>
</feature>
<feature type="transmembrane region" description="Helical" evidence="7">
    <location>
        <begin position="175"/>
        <end position="203"/>
    </location>
</feature>
<sequence length="274" mass="27455">MSLIGVYAFEQRALLEVLLVSVGAGLLGTWIVLRGLAFYTHAVAAAAFPGLVLAAGLSFPPMAGALGTGAVVAAGVGGLSTRRRARYDVATALALVGALVVGVVLASNVFHSGAQVDSLLFGSLFALTDTDLVLGAVASILALAGTLALGPRWLAVGFDASGARAVGVRSKAPDLVLLALVGFASVATLAAVGALLATALLVVPAATARLWTNRLLPWQCLSVVLVALEGLAGVWLAVRTNAPPGATVAALGGGVFLLSVFANEILSRNGRENA</sequence>
<keyword evidence="4 7" id="KW-1133">Transmembrane helix</keyword>